<dbReference type="CDD" id="cd05471">
    <property type="entry name" value="pepsin_like"/>
    <property type="match status" value="1"/>
</dbReference>
<proteinExistence type="inferred from homology"/>
<dbReference type="AlphaFoldDB" id="A0A9W7SN90"/>
<reference evidence="6 7" key="2">
    <citation type="journal article" date="2021" name="Curr. Genet.">
        <title>Genetic response to nitrogen starvation in the aggressive Eucalyptus foliar pathogen Teratosphaeria destructans.</title>
        <authorList>
            <person name="Havenga M."/>
            <person name="Wingfield B.D."/>
            <person name="Wingfield M.J."/>
            <person name="Dreyer L.L."/>
            <person name="Roets F."/>
            <person name="Aylward J."/>
        </authorList>
    </citation>
    <scope>NUCLEOTIDE SEQUENCE [LARGE SCALE GENOMIC DNA]</scope>
    <source>
        <strain evidence="6">CMW44962</strain>
    </source>
</reference>
<dbReference type="EMBL" id="RIBY02002090">
    <property type="protein sequence ID" value="KAH9825634.1"/>
    <property type="molecule type" value="Genomic_DNA"/>
</dbReference>
<dbReference type="PROSITE" id="PS51767">
    <property type="entry name" value="PEPTIDASE_A1"/>
    <property type="match status" value="1"/>
</dbReference>
<dbReference type="Gene3D" id="2.40.70.10">
    <property type="entry name" value="Acid Proteases"/>
    <property type="match status" value="2"/>
</dbReference>
<keyword evidence="3" id="KW-0378">Hydrolase</keyword>
<comment type="caution">
    <text evidence="6">The sequence shown here is derived from an EMBL/GenBank/DDBJ whole genome shotgun (WGS) entry which is preliminary data.</text>
</comment>
<evidence type="ECO:0000313" key="6">
    <source>
        <dbReference type="EMBL" id="KAH9825634.1"/>
    </source>
</evidence>
<evidence type="ECO:0000256" key="4">
    <source>
        <dbReference type="SAM" id="SignalP"/>
    </source>
</evidence>
<dbReference type="InterPro" id="IPR033121">
    <property type="entry name" value="PEPTIDASE_A1"/>
</dbReference>
<dbReference type="OrthoDB" id="660550at2759"/>
<feature type="domain" description="Peptidase A1" evidence="5">
    <location>
        <begin position="101"/>
        <end position="436"/>
    </location>
</feature>
<comment type="similarity">
    <text evidence="1 3">Belongs to the peptidase A1 family.</text>
</comment>
<feature type="chain" id="PRO_5040950428" evidence="4">
    <location>
        <begin position="16"/>
        <end position="440"/>
    </location>
</feature>
<protein>
    <submittedName>
        <fullName evidence="6">Aspartic protease-like</fullName>
    </submittedName>
</protein>
<sequence>MQSLVVSLLAVSALAAPTASPIKVSLPQRRSLSSRSTVDYATLLTNLNHTVQKYTKGQSSLKTYSNDGTLISSVLGSLKHKRQDAEEALTDQVEDGEDEEYYGPGTVAGQSGFLFDFDTGSADTFVPGPTCGTAQGCSGTVHYENTGTDEHNTTTVTYGSGQVSGENYYDTVTIAGLEATHQNIISLTTATGFSTSDSNSLMGMGFQSIAASGQPPYFKTLIDEGKVSTPEFSFYLGRAASGTENDSEMTLGGRDPAHFTGTPTTIAVSTPGYWQIPLDGIKVNDFEDPVDQLVDAGQAAIDTGTTIVLTPSAALFTIAARIPGAFPVPLALVDGELEPIFLAYPCAENPVVAITFGGKDFAINPEDFNFGQLTPDFGSILGNNTLSSVLDEASYCLAGVAGFDIDPTENLYVVGDVFLKNWYSNFSYDGPTVSFAKSQP</sequence>
<keyword evidence="2 3" id="KW-0064">Aspartyl protease</keyword>
<organism evidence="6 7">
    <name type="scientific">Teratosphaeria destructans</name>
    <dbReference type="NCBI Taxonomy" id="418781"/>
    <lineage>
        <taxon>Eukaryota</taxon>
        <taxon>Fungi</taxon>
        <taxon>Dikarya</taxon>
        <taxon>Ascomycota</taxon>
        <taxon>Pezizomycotina</taxon>
        <taxon>Dothideomycetes</taxon>
        <taxon>Dothideomycetidae</taxon>
        <taxon>Mycosphaerellales</taxon>
        <taxon>Teratosphaeriaceae</taxon>
        <taxon>Teratosphaeria</taxon>
    </lineage>
</organism>
<gene>
    <name evidence="6" type="ORF">Tdes44962_MAKER04076</name>
</gene>
<evidence type="ECO:0000259" key="5">
    <source>
        <dbReference type="PROSITE" id="PS51767"/>
    </source>
</evidence>
<dbReference type="Pfam" id="PF00026">
    <property type="entry name" value="Asp"/>
    <property type="match status" value="1"/>
</dbReference>
<dbReference type="PRINTS" id="PR00792">
    <property type="entry name" value="PEPSIN"/>
</dbReference>
<name>A0A9W7SN90_9PEZI</name>
<dbReference type="GO" id="GO:0006508">
    <property type="term" value="P:proteolysis"/>
    <property type="evidence" value="ECO:0007669"/>
    <property type="project" value="UniProtKB-KW"/>
</dbReference>
<keyword evidence="3" id="KW-0645">Protease</keyword>
<keyword evidence="7" id="KW-1185">Reference proteome</keyword>
<dbReference type="InterPro" id="IPR034164">
    <property type="entry name" value="Pepsin-like_dom"/>
</dbReference>
<dbReference type="GO" id="GO:0004190">
    <property type="term" value="F:aspartic-type endopeptidase activity"/>
    <property type="evidence" value="ECO:0007669"/>
    <property type="project" value="UniProtKB-KW"/>
</dbReference>
<evidence type="ECO:0000256" key="1">
    <source>
        <dbReference type="ARBA" id="ARBA00007447"/>
    </source>
</evidence>
<dbReference type="InterPro" id="IPR001969">
    <property type="entry name" value="Aspartic_peptidase_AS"/>
</dbReference>
<dbReference type="SUPFAM" id="SSF50630">
    <property type="entry name" value="Acid proteases"/>
    <property type="match status" value="1"/>
</dbReference>
<feature type="signal peptide" evidence="4">
    <location>
        <begin position="1"/>
        <end position="15"/>
    </location>
</feature>
<reference evidence="6 7" key="1">
    <citation type="journal article" date="2018" name="IMA Fungus">
        <title>IMA Genome-F 10: Nine draft genome sequences of Claviceps purpurea s.lat., including C. arundinis, C. humidiphila, and C. cf. spartinae, pseudomolecules for the pitch canker pathogen Fusarium circinatum, draft genome of Davidsoniella eucalypti, Grosmannia galeiformis, Quambalaria eucalypti, and Teratosphaeria destructans.</title>
        <authorList>
            <person name="Wingfield B.D."/>
            <person name="Liu M."/>
            <person name="Nguyen H.D."/>
            <person name="Lane F.A."/>
            <person name="Morgan S.W."/>
            <person name="De Vos L."/>
            <person name="Wilken P.M."/>
            <person name="Duong T.A."/>
            <person name="Aylward J."/>
            <person name="Coetzee M.P."/>
            <person name="Dadej K."/>
            <person name="De Beer Z.W."/>
            <person name="Findlay W."/>
            <person name="Havenga M."/>
            <person name="Kolarik M."/>
            <person name="Menzies J.G."/>
            <person name="Naidoo K."/>
            <person name="Pochopski O."/>
            <person name="Shoukouhi P."/>
            <person name="Santana Q.C."/>
            <person name="Seifert K.A."/>
            <person name="Soal N."/>
            <person name="Steenkamp E.T."/>
            <person name="Tatham C.T."/>
            <person name="van der Nest M.A."/>
            <person name="Wingfield M.J."/>
        </authorList>
    </citation>
    <scope>NUCLEOTIDE SEQUENCE [LARGE SCALE GENOMIC DNA]</scope>
    <source>
        <strain evidence="6">CMW44962</strain>
    </source>
</reference>
<dbReference type="Proteomes" id="UP001138500">
    <property type="component" value="Unassembled WGS sequence"/>
</dbReference>
<dbReference type="InterPro" id="IPR021109">
    <property type="entry name" value="Peptidase_aspartic_dom_sf"/>
</dbReference>
<evidence type="ECO:0000256" key="2">
    <source>
        <dbReference type="ARBA" id="ARBA00022750"/>
    </source>
</evidence>
<dbReference type="PANTHER" id="PTHR47966">
    <property type="entry name" value="BETA-SITE APP-CLEAVING ENZYME, ISOFORM A-RELATED"/>
    <property type="match status" value="1"/>
</dbReference>
<dbReference type="PANTHER" id="PTHR47966:SF51">
    <property type="entry name" value="BETA-SITE APP-CLEAVING ENZYME, ISOFORM A-RELATED"/>
    <property type="match status" value="1"/>
</dbReference>
<dbReference type="InterPro" id="IPR001461">
    <property type="entry name" value="Aspartic_peptidase_A1"/>
</dbReference>
<dbReference type="PROSITE" id="PS00141">
    <property type="entry name" value="ASP_PROTEASE"/>
    <property type="match status" value="1"/>
</dbReference>
<evidence type="ECO:0000256" key="3">
    <source>
        <dbReference type="RuleBase" id="RU000454"/>
    </source>
</evidence>
<accession>A0A9W7SN90</accession>
<evidence type="ECO:0000313" key="7">
    <source>
        <dbReference type="Proteomes" id="UP001138500"/>
    </source>
</evidence>
<keyword evidence="4" id="KW-0732">Signal</keyword>